<organism evidence="4 5">
    <name type="scientific">Reticulomyxa filosa</name>
    <dbReference type="NCBI Taxonomy" id="46433"/>
    <lineage>
        <taxon>Eukaryota</taxon>
        <taxon>Sar</taxon>
        <taxon>Rhizaria</taxon>
        <taxon>Retaria</taxon>
        <taxon>Foraminifera</taxon>
        <taxon>Monothalamids</taxon>
        <taxon>Reticulomyxidae</taxon>
        <taxon>Reticulomyxa</taxon>
    </lineage>
</organism>
<reference evidence="4 5" key="1">
    <citation type="journal article" date="2013" name="Curr. Biol.">
        <title>The Genome of the Foraminiferan Reticulomyxa filosa.</title>
        <authorList>
            <person name="Glockner G."/>
            <person name="Hulsmann N."/>
            <person name="Schleicher M."/>
            <person name="Noegel A.A."/>
            <person name="Eichinger L."/>
            <person name="Gallinger C."/>
            <person name="Pawlowski J."/>
            <person name="Sierra R."/>
            <person name="Euteneuer U."/>
            <person name="Pillet L."/>
            <person name="Moustafa A."/>
            <person name="Platzer M."/>
            <person name="Groth M."/>
            <person name="Szafranski K."/>
            <person name="Schliwa M."/>
        </authorList>
    </citation>
    <scope>NUCLEOTIDE SEQUENCE [LARGE SCALE GENOMIC DNA]</scope>
</reference>
<dbReference type="PROSITE" id="PS50294">
    <property type="entry name" value="WD_REPEATS_REGION"/>
    <property type="match status" value="1"/>
</dbReference>
<dbReference type="PROSITE" id="PS50082">
    <property type="entry name" value="WD_REPEATS_2"/>
    <property type="match status" value="1"/>
</dbReference>
<accession>X6L8J2</accession>
<dbReference type="InterPro" id="IPR001680">
    <property type="entry name" value="WD40_rpt"/>
</dbReference>
<keyword evidence="1 3" id="KW-0853">WD repeat</keyword>
<feature type="non-terminal residue" evidence="4">
    <location>
        <position position="140"/>
    </location>
</feature>
<dbReference type="Pfam" id="PF00400">
    <property type="entry name" value="WD40"/>
    <property type="match status" value="2"/>
</dbReference>
<dbReference type="InterPro" id="IPR015943">
    <property type="entry name" value="WD40/YVTN_repeat-like_dom_sf"/>
</dbReference>
<feature type="repeat" description="WD" evidence="3">
    <location>
        <begin position="73"/>
        <end position="116"/>
    </location>
</feature>
<dbReference type="PANTHER" id="PTHR19879">
    <property type="entry name" value="TRANSCRIPTION INITIATION FACTOR TFIID"/>
    <property type="match status" value="1"/>
</dbReference>
<gene>
    <name evidence="4" type="ORF">RFI_39691</name>
</gene>
<dbReference type="AlphaFoldDB" id="X6L8J2"/>
<dbReference type="Proteomes" id="UP000023152">
    <property type="component" value="Unassembled WGS sequence"/>
</dbReference>
<dbReference type="PANTHER" id="PTHR19879:SF9">
    <property type="entry name" value="TRANSCRIPTION INITIATION FACTOR TFIID SUBUNIT 5"/>
    <property type="match status" value="1"/>
</dbReference>
<comment type="caution">
    <text evidence="4">The sequence shown here is derived from an EMBL/GenBank/DDBJ whole genome shotgun (WGS) entry which is preliminary data.</text>
</comment>
<keyword evidence="2" id="KW-0677">Repeat</keyword>
<name>X6L8J2_RETFI</name>
<protein>
    <submittedName>
        <fullName evidence="4">WD repeat-containing protein</fullName>
    </submittedName>
</protein>
<evidence type="ECO:0000313" key="4">
    <source>
        <dbReference type="EMBL" id="ETN97835.1"/>
    </source>
</evidence>
<evidence type="ECO:0000256" key="3">
    <source>
        <dbReference type="PROSITE-ProRule" id="PRU00221"/>
    </source>
</evidence>
<evidence type="ECO:0000256" key="2">
    <source>
        <dbReference type="ARBA" id="ARBA00022737"/>
    </source>
</evidence>
<dbReference type="InterPro" id="IPR019775">
    <property type="entry name" value="WD40_repeat_CS"/>
</dbReference>
<feature type="non-terminal residue" evidence="4">
    <location>
        <position position="1"/>
    </location>
</feature>
<sequence>FQQQMIISEIDKLKRNTQNKDDEINKSNDTEICQRMDNCPNFQNRKNVYFSSLKTFSTVSFDSFQSSKLIKSFIGHTDSVRSIDYASFNGKQYLCSGSKDKTVCVWNVKTRHLLKCFKGHSTEVYSAKFSPYHYYDNRHL</sequence>
<dbReference type="SMART" id="SM00320">
    <property type="entry name" value="WD40"/>
    <property type="match status" value="1"/>
</dbReference>
<keyword evidence="5" id="KW-1185">Reference proteome</keyword>
<dbReference type="PROSITE" id="PS00678">
    <property type="entry name" value="WD_REPEATS_1"/>
    <property type="match status" value="1"/>
</dbReference>
<evidence type="ECO:0000256" key="1">
    <source>
        <dbReference type="ARBA" id="ARBA00022574"/>
    </source>
</evidence>
<evidence type="ECO:0000313" key="5">
    <source>
        <dbReference type="Proteomes" id="UP000023152"/>
    </source>
</evidence>
<dbReference type="SUPFAM" id="SSF50978">
    <property type="entry name" value="WD40 repeat-like"/>
    <property type="match status" value="1"/>
</dbReference>
<dbReference type="InterPro" id="IPR036322">
    <property type="entry name" value="WD40_repeat_dom_sf"/>
</dbReference>
<proteinExistence type="predicted"/>
<dbReference type="EMBL" id="ASPP01048472">
    <property type="protein sequence ID" value="ETN97835.1"/>
    <property type="molecule type" value="Genomic_DNA"/>
</dbReference>
<dbReference type="Gene3D" id="2.130.10.10">
    <property type="entry name" value="YVTN repeat-like/Quinoprotein amine dehydrogenase"/>
    <property type="match status" value="1"/>
</dbReference>